<dbReference type="Proteomes" id="UP000336646">
    <property type="component" value="Unassembled WGS sequence"/>
</dbReference>
<dbReference type="InterPro" id="IPR021456">
    <property type="entry name" value="DUF3107"/>
</dbReference>
<dbReference type="RefSeq" id="WP_136652940.1">
    <property type="nucleotide sequence ID" value="NZ_CP038157.1"/>
</dbReference>
<dbReference type="Proteomes" id="UP000580709">
    <property type="component" value="Unassembled WGS sequence"/>
</dbReference>
<dbReference type="OrthoDB" id="3268468at2"/>
<protein>
    <submittedName>
        <fullName evidence="2">DUF3107 domain-containing protein</fullName>
    </submittedName>
</protein>
<organism evidence="2 3">
    <name type="scientific">Corynebacterium sanguinis</name>
    <dbReference type="NCBI Taxonomy" id="2594913"/>
    <lineage>
        <taxon>Bacteria</taxon>
        <taxon>Bacillati</taxon>
        <taxon>Actinomycetota</taxon>
        <taxon>Actinomycetes</taxon>
        <taxon>Mycobacteriales</taxon>
        <taxon>Corynebacteriaceae</taxon>
        <taxon>Corynebacterium</taxon>
    </lineage>
</organism>
<evidence type="ECO:0000313" key="3">
    <source>
        <dbReference type="Proteomes" id="UP000336646"/>
    </source>
</evidence>
<evidence type="ECO:0000313" key="1">
    <source>
        <dbReference type="EMBL" id="MBA4505018.1"/>
    </source>
</evidence>
<accession>A0A6C1U450</accession>
<keyword evidence="4" id="KW-1185">Reference proteome</keyword>
<dbReference type="AlphaFoldDB" id="A0A6C1U450"/>
<sequence length="74" mass="8121">MDIRIGLSDSQRELAVSSNDLQEDVLARVSTAIAEGQPTLTLEDDKGRKFLVRTERIAYVEVGNSNARAVGFAR</sequence>
<comment type="caution">
    <text evidence="2">The sequence shown here is derived from an EMBL/GenBank/DDBJ whole genome shotgun (WGS) entry which is preliminary data.</text>
</comment>
<proteinExistence type="predicted"/>
<dbReference type="EMBL" id="JACEOR010000259">
    <property type="protein sequence ID" value="MBA4505018.1"/>
    <property type="molecule type" value="Genomic_DNA"/>
</dbReference>
<dbReference type="EMBL" id="RXIR01000001">
    <property type="protein sequence ID" value="TVS30381.1"/>
    <property type="molecule type" value="Genomic_DNA"/>
</dbReference>
<evidence type="ECO:0000313" key="4">
    <source>
        <dbReference type="Proteomes" id="UP000580709"/>
    </source>
</evidence>
<reference evidence="2 3" key="1">
    <citation type="submission" date="2018-12" db="EMBL/GenBank/DDBJ databases">
        <title>Corynebacterium sanguinis sp. nov., a clinically-associated and environmental corynebacterium.</title>
        <authorList>
            <person name="Gonzales-Siles L."/>
            <person name="Jaen-Luchoro D."/>
            <person name="Cardew S."/>
            <person name="Inganas E."/>
            <person name="Ohlen M."/>
            <person name="Jensie-Markopolous S."/>
            <person name="Pinyeiro-Iglesias B."/>
            <person name="Molin K."/>
            <person name="Skovbjerg S."/>
            <person name="Svensson-Stadler L."/>
            <person name="Funke G."/>
            <person name="Moore E.R.B."/>
        </authorList>
    </citation>
    <scope>NUCLEOTIDE SEQUENCE [LARGE SCALE GENOMIC DNA]</scope>
    <source>
        <strain evidence="2 3">58734</strain>
    </source>
</reference>
<name>A0A6C1U450_9CORY</name>
<dbReference type="GeneID" id="74901009"/>
<gene>
    <name evidence="2" type="ORF">EKI59_00940</name>
    <name evidence="1" type="ORF">H0H28_06700</name>
</gene>
<dbReference type="Pfam" id="PF11305">
    <property type="entry name" value="DUF3107"/>
    <property type="match status" value="1"/>
</dbReference>
<evidence type="ECO:0000313" key="2">
    <source>
        <dbReference type="EMBL" id="TVS30381.1"/>
    </source>
</evidence>
<reference evidence="1 4" key="2">
    <citation type="submission" date="2020-07" db="EMBL/GenBank/DDBJ databases">
        <authorList>
            <person name="Khare M."/>
        </authorList>
    </citation>
    <scope>NUCLEOTIDE SEQUENCE [LARGE SCALE GENOMIC DNA]</scope>
    <source>
        <strain evidence="1 4">P8776</strain>
    </source>
</reference>